<dbReference type="SUPFAM" id="SSF52540">
    <property type="entry name" value="P-loop containing nucleoside triphosphate hydrolases"/>
    <property type="match status" value="1"/>
</dbReference>
<reference evidence="4" key="1">
    <citation type="submission" date="2020-06" db="EMBL/GenBank/DDBJ databases">
        <title>WGS assembly of Ceratodon purpureus strain R40.</title>
        <authorList>
            <person name="Carey S.B."/>
            <person name="Jenkins J."/>
            <person name="Shu S."/>
            <person name="Lovell J.T."/>
            <person name="Sreedasyam A."/>
            <person name="Maumus F."/>
            <person name="Tiley G.P."/>
            <person name="Fernandez-Pozo N."/>
            <person name="Barry K."/>
            <person name="Chen C."/>
            <person name="Wang M."/>
            <person name="Lipzen A."/>
            <person name="Daum C."/>
            <person name="Saski C.A."/>
            <person name="Payton A.C."/>
            <person name="Mcbreen J.C."/>
            <person name="Conrad R.E."/>
            <person name="Kollar L.M."/>
            <person name="Olsson S."/>
            <person name="Huttunen S."/>
            <person name="Landis J.B."/>
            <person name="Wickett N.J."/>
            <person name="Johnson M.G."/>
            <person name="Rensing S.A."/>
            <person name="Grimwood J."/>
            <person name="Schmutz J."/>
            <person name="Mcdaniel S.F."/>
        </authorList>
    </citation>
    <scope>NUCLEOTIDE SEQUENCE</scope>
    <source>
        <strain evidence="4">R40</strain>
    </source>
</reference>
<dbReference type="SMART" id="SM00369">
    <property type="entry name" value="LRR_TYP"/>
    <property type="match status" value="23"/>
</dbReference>
<name>A0A8T0IAF1_CERPU</name>
<dbReference type="InterPro" id="IPR058192">
    <property type="entry name" value="WHD_ROQ1-like"/>
</dbReference>
<dbReference type="Pfam" id="PF00560">
    <property type="entry name" value="LRR_1"/>
    <property type="match status" value="4"/>
</dbReference>
<dbReference type="GO" id="GO:0043531">
    <property type="term" value="F:ADP binding"/>
    <property type="evidence" value="ECO:0007669"/>
    <property type="project" value="InterPro"/>
</dbReference>
<dbReference type="Pfam" id="PF13855">
    <property type="entry name" value="LRR_8"/>
    <property type="match status" value="1"/>
</dbReference>
<dbReference type="InterPro" id="IPR055414">
    <property type="entry name" value="LRR_R13L4/SHOC2-like"/>
</dbReference>
<keyword evidence="1" id="KW-0433">Leucine-rich repeat</keyword>
<sequence>MESDGRPSKRLRPMGGMENSNADGFANYDVFISHRGPDTKTGFVSFLHRDLEAAGLLPFLDCKSIDKGEDSWECIEHAIRETPIAVVVFSESFAQSEWCLRELHVMLHTPSVKLLPVFYKVRPSEVRFPESGQLKDGFQKLIGRHDKNSIEQWRADLEQASKLMGWEHAGAQGRLEGDLVKEIVEKILDLANKPLPLFVGDYVVGIKKVVEDIIRIIDTKKTILMLGLWGMGGIGKSTLARELYNRLRGRFAASCYIEDVTEKVLQGGVVKVQNLILKDLCENEAHVVEDKSKGRTILEERLIKKRVLIVLDDVCDSDAMGFWITRKMLTIGSLCIITSRDRRVFELSCSLDMNDEVHIHHVQGLSNVDSKQVFASYAFGGVSKVKPELEMMVASISKACGGVPLVLKVCGALLKNEENVSIWNEVMEKLNIGTIMDEGKIFECLRLSYDSLQRQYQEMFLDISCALIGEPCSYAICAWNTCGWSATLGVRSLMEKALVTMDEDGRFNMHDHLRDMGREIERKGRMADEVIRRLWMPKSLVLFEEDGGLPTSLQTLIIHDHKSFTQRHRRNDLDVSHLKELRIFFCEGDFKATPSLPKNLGWIRSPEMKIFPVIPQTNKLVILDLGSSGVQTLSESVQNASNLEVLNLSKCSKLLSLPHSFGMLKRLRDVNLAASGIQSLPESFGELSNLEVLDLSSCSELSSLPHSFGMLKRLRDFKLWWSGIQSLRESFGELSNLEVLDLSSCSEVSSLPHSFGMLKRLRDINLAASGIQSLPELFGELSNLEVLDLSLCSELSSLPHSFGMLKRLRDFKLWWSGIQSLPESFGELSNLEVMDLCLCSKLSLLPHSFGMLKRLRDVNLGGSRIQSLRESFGELSNLEVLDLSSCSEVSSLPHSFGMLKRLRDINLAASGIQSLPELFGELSNLEVLDLSLCSELSSLPHSFGMLKRLRDFKLSWSGIQSLPESFGELSNLEVMDLCLCSKLSLLPHSFGMLKRLRDVNLGGSRIQSLPESFGELSNLEVLDLSSCSELSSLPHSFGMLKRLRDVNLEGSGIHSLPESFGELSNLEVLDLSSCSELSSLPHSFGMLKRLRDVNLEGSGIHSLPESFGELSNLEVLNLSKCSKLHSLPHSFGMLKRLRDINLAASGIQSLPELFGELSNLEVLDLSMCSELRTLPHSFGLLKRLGNIKLWVSGIQSLPESFGELSNLEVLDLSSCSELSSLPHSFRMLKRLRDINLSWSGIQSLPESFGELSNLEVLDLSKCSKLHSLPHSFGMLKRLRDVNLEGSGIQSLPEWCGELSNLEVLSSGFES</sequence>
<keyword evidence="2" id="KW-0677">Repeat</keyword>
<dbReference type="InterPro" id="IPR001611">
    <property type="entry name" value="Leu-rich_rpt"/>
</dbReference>
<dbReference type="GO" id="GO:0006952">
    <property type="term" value="P:defense response"/>
    <property type="evidence" value="ECO:0007669"/>
    <property type="project" value="UniProtKB-KW"/>
</dbReference>
<dbReference type="Pfam" id="PF01582">
    <property type="entry name" value="TIR"/>
    <property type="match status" value="1"/>
</dbReference>
<dbReference type="InterPro" id="IPR003591">
    <property type="entry name" value="Leu-rich_rpt_typical-subtyp"/>
</dbReference>
<dbReference type="SUPFAM" id="SSF52200">
    <property type="entry name" value="Toll/Interleukin receptor TIR domain"/>
    <property type="match status" value="1"/>
</dbReference>
<dbReference type="PRINTS" id="PR00364">
    <property type="entry name" value="DISEASERSIST"/>
</dbReference>
<dbReference type="Pfam" id="PF00931">
    <property type="entry name" value="NB-ARC"/>
    <property type="match status" value="1"/>
</dbReference>
<comment type="caution">
    <text evidence="4">The sequence shown here is derived from an EMBL/GenBank/DDBJ whole genome shotgun (WGS) entry which is preliminary data.</text>
</comment>
<dbReference type="Gene3D" id="3.40.50.10140">
    <property type="entry name" value="Toll/interleukin-1 receptor homology (TIR) domain"/>
    <property type="match status" value="1"/>
</dbReference>
<dbReference type="SMART" id="SM00255">
    <property type="entry name" value="TIR"/>
    <property type="match status" value="1"/>
</dbReference>
<evidence type="ECO:0000256" key="2">
    <source>
        <dbReference type="ARBA" id="ARBA00022737"/>
    </source>
</evidence>
<evidence type="ECO:0000256" key="1">
    <source>
        <dbReference type="ARBA" id="ARBA00022614"/>
    </source>
</evidence>
<dbReference type="PANTHER" id="PTHR47186:SF3">
    <property type="entry name" value="OS09G0267800 PROTEIN"/>
    <property type="match status" value="1"/>
</dbReference>
<dbReference type="PROSITE" id="PS50104">
    <property type="entry name" value="TIR"/>
    <property type="match status" value="1"/>
</dbReference>
<proteinExistence type="predicted"/>
<protein>
    <recommendedName>
        <fullName evidence="3">TIR domain-containing protein</fullName>
    </recommendedName>
</protein>
<dbReference type="InterPro" id="IPR035897">
    <property type="entry name" value="Toll_tir_struct_dom_sf"/>
</dbReference>
<dbReference type="Proteomes" id="UP000822688">
    <property type="component" value="Chromosome 4"/>
</dbReference>
<dbReference type="PANTHER" id="PTHR47186">
    <property type="entry name" value="LEUCINE-RICH REPEAT-CONTAINING PROTEIN 57"/>
    <property type="match status" value="1"/>
</dbReference>
<evidence type="ECO:0000259" key="3">
    <source>
        <dbReference type="PROSITE" id="PS50104"/>
    </source>
</evidence>
<feature type="domain" description="TIR" evidence="3">
    <location>
        <begin position="26"/>
        <end position="191"/>
    </location>
</feature>
<dbReference type="EMBL" id="CM026424">
    <property type="protein sequence ID" value="KAG0579907.1"/>
    <property type="molecule type" value="Genomic_DNA"/>
</dbReference>
<organism evidence="4 5">
    <name type="scientific">Ceratodon purpureus</name>
    <name type="common">Fire moss</name>
    <name type="synonym">Dicranum purpureum</name>
    <dbReference type="NCBI Taxonomy" id="3225"/>
    <lineage>
        <taxon>Eukaryota</taxon>
        <taxon>Viridiplantae</taxon>
        <taxon>Streptophyta</taxon>
        <taxon>Embryophyta</taxon>
        <taxon>Bryophyta</taxon>
        <taxon>Bryophytina</taxon>
        <taxon>Bryopsida</taxon>
        <taxon>Dicranidae</taxon>
        <taxon>Pseudoditrichales</taxon>
        <taxon>Ditrichaceae</taxon>
        <taxon>Ceratodon</taxon>
    </lineage>
</organism>
<dbReference type="SUPFAM" id="SSF52058">
    <property type="entry name" value="L domain-like"/>
    <property type="match status" value="3"/>
</dbReference>
<dbReference type="Gene3D" id="1.10.8.430">
    <property type="entry name" value="Helical domain of apoptotic protease-activating factors"/>
    <property type="match status" value="1"/>
</dbReference>
<evidence type="ECO:0000313" key="5">
    <source>
        <dbReference type="Proteomes" id="UP000822688"/>
    </source>
</evidence>
<evidence type="ECO:0000313" key="4">
    <source>
        <dbReference type="EMBL" id="KAG0579907.1"/>
    </source>
</evidence>
<dbReference type="InterPro" id="IPR032675">
    <property type="entry name" value="LRR_dom_sf"/>
</dbReference>
<dbReference type="InterPro" id="IPR042197">
    <property type="entry name" value="Apaf_helical"/>
</dbReference>
<dbReference type="Pfam" id="PF23282">
    <property type="entry name" value="WHD_ROQ1"/>
    <property type="match status" value="1"/>
</dbReference>
<dbReference type="Gene3D" id="3.80.10.10">
    <property type="entry name" value="Ribonuclease Inhibitor"/>
    <property type="match status" value="6"/>
</dbReference>
<dbReference type="InterPro" id="IPR027417">
    <property type="entry name" value="P-loop_NTPase"/>
</dbReference>
<dbReference type="Gene3D" id="3.40.50.300">
    <property type="entry name" value="P-loop containing nucleotide triphosphate hydrolases"/>
    <property type="match status" value="1"/>
</dbReference>
<dbReference type="InterPro" id="IPR002182">
    <property type="entry name" value="NB-ARC"/>
</dbReference>
<dbReference type="GO" id="GO:0007165">
    <property type="term" value="P:signal transduction"/>
    <property type="evidence" value="ECO:0007669"/>
    <property type="project" value="InterPro"/>
</dbReference>
<dbReference type="InterPro" id="IPR000157">
    <property type="entry name" value="TIR_dom"/>
</dbReference>
<keyword evidence="5" id="KW-1185">Reference proteome</keyword>
<gene>
    <name evidence="4" type="ORF">KC19_4G133700</name>
</gene>
<dbReference type="Pfam" id="PF23598">
    <property type="entry name" value="LRR_14"/>
    <property type="match status" value="2"/>
</dbReference>
<accession>A0A8T0IAF1</accession>